<dbReference type="EMBL" id="BQKY01000007">
    <property type="protein sequence ID" value="GJN90852.1"/>
    <property type="molecule type" value="Genomic_DNA"/>
</dbReference>
<dbReference type="GO" id="GO:0005739">
    <property type="term" value="C:mitochondrion"/>
    <property type="evidence" value="ECO:0007669"/>
    <property type="project" value="UniProtKB-SubCell"/>
</dbReference>
<protein>
    <recommendedName>
        <fullName evidence="1">Altered inheritance of mitochondria protein 41</fullName>
    </recommendedName>
</protein>
<dbReference type="GO" id="GO:0016884">
    <property type="term" value="F:carbon-nitrogen ligase activity, with glutamine as amido-N-donor"/>
    <property type="evidence" value="ECO:0007669"/>
    <property type="project" value="UniProtKB-UniRule"/>
</dbReference>
<evidence type="ECO:0000313" key="3">
    <source>
        <dbReference type="EMBL" id="GJN90852.1"/>
    </source>
</evidence>
<evidence type="ECO:0000256" key="1">
    <source>
        <dbReference type="RuleBase" id="RU365099"/>
    </source>
</evidence>
<dbReference type="Pfam" id="PF09424">
    <property type="entry name" value="YqeY"/>
    <property type="match status" value="1"/>
</dbReference>
<keyword evidence="1" id="KW-0496">Mitochondrion</keyword>
<gene>
    <name evidence="1" type="primary">AIM41</name>
    <name evidence="3" type="ORF">Rhopal_003866-T1</name>
</gene>
<accession>A0AAV5GNB1</accession>
<keyword evidence="2" id="KW-0732">Signal</keyword>
<evidence type="ECO:0000313" key="4">
    <source>
        <dbReference type="Proteomes" id="UP001342314"/>
    </source>
</evidence>
<dbReference type="InterPro" id="IPR019004">
    <property type="entry name" value="YqeY/Aim41"/>
</dbReference>
<dbReference type="AlphaFoldDB" id="A0AAV5GNB1"/>
<feature type="signal peptide" evidence="2">
    <location>
        <begin position="1"/>
        <end position="23"/>
    </location>
</feature>
<dbReference type="SUPFAM" id="SSF89095">
    <property type="entry name" value="GatB/YqeY motif"/>
    <property type="match status" value="1"/>
</dbReference>
<dbReference type="Gene3D" id="1.10.1510.10">
    <property type="entry name" value="Uncharacterised protein YqeY/AIM41 PF09424, N-terminal domain"/>
    <property type="match status" value="1"/>
</dbReference>
<sequence length="182" mass="19497">MLRSSCLPSLAAAPLALLRSSYATTATTVHPLVATLRGALKQSMLARTTERTSVIKSILADIQTAQHAAGNAPTPLKSLATAISRRVDAAQTFRSSTPPRADLAEQYEREATILREFVPQKSADALSKEQIEKLVKEVLVANELKKAVGKDTGRIIALVREQTGDRAEAKDIAAAVKSIELP</sequence>
<reference evidence="3 4" key="1">
    <citation type="submission" date="2021-12" db="EMBL/GenBank/DDBJ databases">
        <title>High titer production of polyol ester of fatty acids by Rhodotorula paludigena BS15 towards product separation-free biomass refinery.</title>
        <authorList>
            <person name="Mano J."/>
            <person name="Ono H."/>
            <person name="Tanaka T."/>
            <person name="Naito K."/>
            <person name="Sushida H."/>
            <person name="Ike M."/>
            <person name="Tokuyasu K."/>
            <person name="Kitaoka M."/>
        </authorList>
    </citation>
    <scope>NUCLEOTIDE SEQUENCE [LARGE SCALE GENOMIC DNA]</scope>
    <source>
        <strain evidence="3 4">BS15</strain>
    </source>
</reference>
<dbReference type="Proteomes" id="UP001342314">
    <property type="component" value="Unassembled WGS sequence"/>
</dbReference>
<keyword evidence="4" id="KW-1185">Reference proteome</keyword>
<dbReference type="PANTHER" id="PTHR28055:SF1">
    <property type="entry name" value="ALTERED INHERITANCE OF MITOCHONDRIA PROTEIN 41, MITOCHONDRIAL"/>
    <property type="match status" value="1"/>
</dbReference>
<feature type="chain" id="PRO_5043764196" description="Altered inheritance of mitochondria protein 41" evidence="2">
    <location>
        <begin position="24"/>
        <end position="182"/>
    </location>
</feature>
<comment type="caution">
    <text evidence="3">The sequence shown here is derived from an EMBL/GenBank/DDBJ whole genome shotgun (WGS) entry which is preliminary data.</text>
</comment>
<dbReference type="PANTHER" id="PTHR28055">
    <property type="entry name" value="ALTERED INHERITANCE OF MITOCHONDRIA PROTEIN 41, MITOCHONDRIAL"/>
    <property type="match status" value="1"/>
</dbReference>
<evidence type="ECO:0000256" key="2">
    <source>
        <dbReference type="SAM" id="SignalP"/>
    </source>
</evidence>
<name>A0AAV5GNB1_9BASI</name>
<comment type="similarity">
    <text evidence="1">Belongs to the AIM41 family.</text>
</comment>
<dbReference type="InterPro" id="IPR042184">
    <property type="entry name" value="YqeY/Aim41_N"/>
</dbReference>
<proteinExistence type="inferred from homology"/>
<organism evidence="3 4">
    <name type="scientific">Rhodotorula paludigena</name>
    <dbReference type="NCBI Taxonomy" id="86838"/>
    <lineage>
        <taxon>Eukaryota</taxon>
        <taxon>Fungi</taxon>
        <taxon>Dikarya</taxon>
        <taxon>Basidiomycota</taxon>
        <taxon>Pucciniomycotina</taxon>
        <taxon>Microbotryomycetes</taxon>
        <taxon>Sporidiobolales</taxon>
        <taxon>Sporidiobolaceae</taxon>
        <taxon>Rhodotorula</taxon>
    </lineage>
</organism>
<comment type="subcellular location">
    <subcellularLocation>
        <location evidence="1">Mitochondrion</location>
    </subcellularLocation>
</comment>
<dbReference type="InterPro" id="IPR003789">
    <property type="entry name" value="Asn/Gln_tRNA_amidoTrase-B-like"/>
</dbReference>